<gene>
    <name evidence="4" type="primary">LOC105160559</name>
</gene>
<feature type="compositionally biased region" description="Polar residues" evidence="1">
    <location>
        <begin position="81"/>
        <end position="95"/>
    </location>
</feature>
<feature type="compositionally biased region" description="Low complexity" evidence="1">
    <location>
        <begin position="235"/>
        <end position="249"/>
    </location>
</feature>
<dbReference type="AlphaFoldDB" id="A0A8M8UZ29"/>
<dbReference type="GO" id="GO:0005819">
    <property type="term" value="C:spindle"/>
    <property type="evidence" value="ECO:0007669"/>
    <property type="project" value="InterPro"/>
</dbReference>
<sequence>MEEEIEDFVDDFYVEPSESDEDYEFEACQFYDFTRQESESEIDEAERWFDVSGNYPPSPFIVKLNLEKLLSAEAVPHSSKSKYGNNTKSASSSSDNDIRHGASTSKKDAKGKNMLHDNAKAKAKSADKLFQSKSSTFMNPTASHLAKQTKAHDEHSSHICTRFQKTSVKLEKVLPSPIGHDNLATKRQKLEIGYLRKVAQMKHQFSLLHKSSKKVTVPKEPELETLLRAQRRGSKNSSASETESGSSKAKPLNKKTLESPPLPKPKKSIPHPREFQEFHLKTMERANHHASAKFLQERRSSSSDKLESPPTEQLTELSLGSASKANSPPQLGKHASAKGIKKDAHGSFQAEFWRCPGKPKQCGGHMRAHEAERWSNMTRSLGIR</sequence>
<dbReference type="GeneID" id="105160559"/>
<feature type="compositionally biased region" description="Basic and acidic residues" evidence="1">
    <location>
        <begin position="295"/>
        <end position="307"/>
    </location>
</feature>
<dbReference type="Pfam" id="PF12214">
    <property type="entry name" value="TPX2_importin"/>
    <property type="match status" value="1"/>
</dbReference>
<dbReference type="GO" id="GO:0030295">
    <property type="term" value="F:protein kinase activator activity"/>
    <property type="evidence" value="ECO:0007669"/>
    <property type="project" value="TreeGrafter"/>
</dbReference>
<dbReference type="InterPro" id="IPR009675">
    <property type="entry name" value="TPX2_fam"/>
</dbReference>
<feature type="region of interest" description="Disordered" evidence="1">
    <location>
        <begin position="75"/>
        <end position="113"/>
    </location>
</feature>
<evidence type="ECO:0000313" key="3">
    <source>
        <dbReference type="Proteomes" id="UP000504604"/>
    </source>
</evidence>
<dbReference type="PANTHER" id="PTHR14326">
    <property type="entry name" value="TARGETING PROTEIN FOR XKLP2"/>
    <property type="match status" value="1"/>
</dbReference>
<feature type="domain" description="TPX2 central" evidence="2">
    <location>
        <begin position="214"/>
        <end position="307"/>
    </location>
</feature>
<dbReference type="RefSeq" id="XP_020549171.1">
    <property type="nucleotide sequence ID" value="XM_020693512.1"/>
</dbReference>
<dbReference type="OrthoDB" id="1684416at2759"/>
<protein>
    <submittedName>
        <fullName evidence="4">Protein TPX2 isoform X1</fullName>
    </submittedName>
</protein>
<dbReference type="Proteomes" id="UP000504604">
    <property type="component" value="Linkage group LG4"/>
</dbReference>
<feature type="compositionally biased region" description="Polar residues" evidence="1">
    <location>
        <begin position="310"/>
        <end position="329"/>
    </location>
</feature>
<accession>A0A8M8UZ29</accession>
<dbReference type="GO" id="GO:0008017">
    <property type="term" value="F:microtubule binding"/>
    <property type="evidence" value="ECO:0007669"/>
    <property type="project" value="TreeGrafter"/>
</dbReference>
<dbReference type="InterPro" id="IPR027330">
    <property type="entry name" value="TPX2_central_dom"/>
</dbReference>
<evidence type="ECO:0000256" key="1">
    <source>
        <dbReference type="SAM" id="MobiDB-lite"/>
    </source>
</evidence>
<reference evidence="4" key="1">
    <citation type="submission" date="2025-08" db="UniProtKB">
        <authorList>
            <consortium name="RefSeq"/>
        </authorList>
    </citation>
    <scope>IDENTIFICATION</scope>
</reference>
<evidence type="ECO:0000313" key="4">
    <source>
        <dbReference type="RefSeq" id="XP_020549171.1"/>
    </source>
</evidence>
<dbReference type="GO" id="GO:0090307">
    <property type="term" value="P:mitotic spindle assembly"/>
    <property type="evidence" value="ECO:0007669"/>
    <property type="project" value="TreeGrafter"/>
</dbReference>
<feature type="compositionally biased region" description="Basic and acidic residues" evidence="1">
    <location>
        <begin position="96"/>
        <end position="113"/>
    </location>
</feature>
<feature type="compositionally biased region" description="Polar residues" evidence="1">
    <location>
        <begin position="375"/>
        <end position="384"/>
    </location>
</feature>
<dbReference type="GO" id="GO:0060236">
    <property type="term" value="P:regulation of mitotic spindle organization"/>
    <property type="evidence" value="ECO:0007669"/>
    <property type="project" value="InterPro"/>
</dbReference>
<feature type="region of interest" description="Disordered" evidence="1">
    <location>
        <begin position="209"/>
        <end position="271"/>
    </location>
</feature>
<dbReference type="PANTHER" id="PTHR14326:SF55">
    <property type="entry name" value="CELL CYCLE REGULATED MICROTUBULE ASSOCIATED PROTEIN"/>
    <property type="match status" value="1"/>
</dbReference>
<proteinExistence type="predicted"/>
<organism evidence="3 4">
    <name type="scientific">Sesamum indicum</name>
    <name type="common">Oriental sesame</name>
    <name type="synonym">Sesamum orientale</name>
    <dbReference type="NCBI Taxonomy" id="4182"/>
    <lineage>
        <taxon>Eukaryota</taxon>
        <taxon>Viridiplantae</taxon>
        <taxon>Streptophyta</taxon>
        <taxon>Embryophyta</taxon>
        <taxon>Tracheophyta</taxon>
        <taxon>Spermatophyta</taxon>
        <taxon>Magnoliopsida</taxon>
        <taxon>eudicotyledons</taxon>
        <taxon>Gunneridae</taxon>
        <taxon>Pentapetalae</taxon>
        <taxon>asterids</taxon>
        <taxon>lamiids</taxon>
        <taxon>Lamiales</taxon>
        <taxon>Pedaliaceae</taxon>
        <taxon>Sesamum</taxon>
    </lineage>
</organism>
<dbReference type="GO" id="GO:0005880">
    <property type="term" value="C:nuclear microtubule"/>
    <property type="evidence" value="ECO:0007669"/>
    <property type="project" value="TreeGrafter"/>
</dbReference>
<evidence type="ECO:0000259" key="2">
    <source>
        <dbReference type="Pfam" id="PF12214"/>
    </source>
</evidence>
<feature type="region of interest" description="Disordered" evidence="1">
    <location>
        <begin position="289"/>
        <end position="384"/>
    </location>
</feature>
<name>A0A8M8UZ29_SESIN</name>
<keyword evidence="3" id="KW-1185">Reference proteome</keyword>